<reference evidence="3 4" key="1">
    <citation type="journal article" date="2011" name="J. Gen. Appl. Microbiol.">
        <title>Draft genome sequencing of the enigmatic basidiomycete Mixia osmundae.</title>
        <authorList>
            <person name="Nishida H."/>
            <person name="Nagatsuka Y."/>
            <person name="Sugiyama J."/>
        </authorList>
    </citation>
    <scope>NUCLEOTIDE SEQUENCE [LARGE SCALE GENOMIC DNA]</scope>
    <source>
        <strain evidence="4">CBS 9802 / IAM 14324 / JCM 22182 / KY 12970</strain>
    </source>
</reference>
<proteinExistence type="predicted"/>
<dbReference type="EMBL" id="BABT02000032">
    <property type="protein sequence ID" value="GAA94370.1"/>
    <property type="molecule type" value="Genomic_DNA"/>
</dbReference>
<feature type="compositionally biased region" description="Polar residues" evidence="2">
    <location>
        <begin position="439"/>
        <end position="454"/>
    </location>
</feature>
<evidence type="ECO:0000256" key="2">
    <source>
        <dbReference type="SAM" id="MobiDB-lite"/>
    </source>
</evidence>
<gene>
    <name evidence="3" type="primary">Mo01021</name>
    <name evidence="3" type="ORF">E5Q_01021</name>
</gene>
<reference evidence="3 4" key="2">
    <citation type="journal article" date="2012" name="Open Biol.">
        <title>Characteristics of nucleosomes and linker DNA regions on the genome of the basidiomycete Mixia osmundae revealed by mono- and dinucleosome mapping.</title>
        <authorList>
            <person name="Nishida H."/>
            <person name="Kondo S."/>
            <person name="Matsumoto T."/>
            <person name="Suzuki Y."/>
            <person name="Yoshikawa H."/>
            <person name="Taylor T.D."/>
            <person name="Sugiyama J."/>
        </authorList>
    </citation>
    <scope>NUCLEOTIDE SEQUENCE [LARGE SCALE GENOMIC DNA]</scope>
    <source>
        <strain evidence="4">CBS 9802 / IAM 14324 / JCM 22182 / KY 12970</strain>
    </source>
</reference>
<feature type="compositionally biased region" description="Low complexity" evidence="2">
    <location>
        <begin position="211"/>
        <end position="231"/>
    </location>
</feature>
<feature type="compositionally biased region" description="Basic and acidic residues" evidence="2">
    <location>
        <begin position="643"/>
        <end position="668"/>
    </location>
</feature>
<feature type="compositionally biased region" description="Basic and acidic residues" evidence="2">
    <location>
        <begin position="516"/>
        <end position="528"/>
    </location>
</feature>
<feature type="region of interest" description="Disordered" evidence="2">
    <location>
        <begin position="206"/>
        <end position="308"/>
    </location>
</feature>
<accession>G7DUW0</accession>
<keyword evidence="4" id="KW-1185">Reference proteome</keyword>
<feature type="compositionally biased region" description="Basic residues" evidence="2">
    <location>
        <begin position="676"/>
        <end position="685"/>
    </location>
</feature>
<dbReference type="HOGENOM" id="CLU_327338_0_0_1"/>
<feature type="coiled-coil region" evidence="1">
    <location>
        <begin position="310"/>
        <end position="344"/>
    </location>
</feature>
<evidence type="ECO:0000256" key="1">
    <source>
        <dbReference type="SAM" id="Coils"/>
    </source>
</evidence>
<sequence length="879" mass="94497">MSVAQRPPTRPLIVSAGSSSRAGSPQLNSGSSTQVPGVGISTGRKGRRYACQCLNVEMLLDEGGGQETLHSPLHASATQRGLGKRKGHHRAMMVQHPRLIQSTFMPAVRSEEDTTMPAHTIDRPNMILLRCLNCGTRLATYQQPSLSSSRQQHHAPDSLVLPAEGMYCHLDESLLTEDEIDAATEDPSYSPCFRVRLNTPHAPSPAYVDMISPPTSLPPSTASTPSRAISPKGSPRIRARPTGSRTDSSGLHSVPNPPILSLGPASTLADHRSPAITPSGLGTRRRSSLTATSGNSAAQTDESTIRDTVRESVRAHKQHTERKIAQLRKEHDDFSRRLDQQADLLERRAGISKGGFGSDAPVAHDSPLMAPDPSESMPFARRRSSDGPANLMDAPAIAMLHRATSANASNLPTPSPLFSPPMSDEAVRLQEAVTATTPLNALTPSSASHTQTSILHSHSGHARSGSSSSIPSRPPFLSSSSSGFLRLNGPSPPAEVEIPDIALSPRSAEAALEDEKESRHVKFVEPDRLSMAATRSRSAEGRKTVTLASLSPRGPLSDLPPTDEDDYDEDEEHEGTGVFEMDEELDEDEDEQDENEGLEEDADELGSTSEEDPKTPGTPSPPTTTASIDDVPASSMSASVSEMAHDHPGARMDAAERLEQERRLRELLGTDTPSHRSSRRWRKGGKRDMVMRAAFADLRDEEPSDSLEEDLSSSYGFATSLPIAISLPSLAGPSPPRDWQYERKTSVPQHESMLVPPLRGRAATSGAAAQSQLATVVESMPPTPTVESRQISFAAVAPIANQRRNVGVSSLSASLANPPTMQRRPPAQEVLQTMEKDAERLPSVAANPHRVVSNGFVPPHLMSKIASRDEDLLSTSIHD</sequence>
<feature type="region of interest" description="Disordered" evidence="2">
    <location>
        <begin position="439"/>
        <end position="685"/>
    </location>
</feature>
<dbReference type="InParanoid" id="G7DUW0"/>
<keyword evidence="1" id="KW-0175">Coiled coil</keyword>
<feature type="compositionally biased region" description="Acidic residues" evidence="2">
    <location>
        <begin position="580"/>
        <end position="604"/>
    </location>
</feature>
<feature type="compositionally biased region" description="Low complexity" evidence="2">
    <location>
        <begin position="462"/>
        <end position="486"/>
    </location>
</feature>
<organism evidence="3 4">
    <name type="scientific">Mixia osmundae (strain CBS 9802 / IAM 14324 / JCM 22182 / KY 12970)</name>
    <dbReference type="NCBI Taxonomy" id="764103"/>
    <lineage>
        <taxon>Eukaryota</taxon>
        <taxon>Fungi</taxon>
        <taxon>Dikarya</taxon>
        <taxon>Basidiomycota</taxon>
        <taxon>Pucciniomycotina</taxon>
        <taxon>Mixiomycetes</taxon>
        <taxon>Mixiales</taxon>
        <taxon>Mixiaceae</taxon>
        <taxon>Mixia</taxon>
    </lineage>
</organism>
<dbReference type="Proteomes" id="UP000009131">
    <property type="component" value="Unassembled WGS sequence"/>
</dbReference>
<feature type="compositionally biased region" description="Acidic residues" evidence="2">
    <location>
        <begin position="561"/>
        <end position="573"/>
    </location>
</feature>
<evidence type="ECO:0000313" key="4">
    <source>
        <dbReference type="Proteomes" id="UP000009131"/>
    </source>
</evidence>
<protein>
    <submittedName>
        <fullName evidence="3">Uncharacterized protein</fullName>
    </submittedName>
</protein>
<feature type="region of interest" description="Disordered" evidence="2">
    <location>
        <begin position="726"/>
        <end position="767"/>
    </location>
</feature>
<evidence type="ECO:0000313" key="3">
    <source>
        <dbReference type="EMBL" id="GAA94370.1"/>
    </source>
</evidence>
<feature type="compositionally biased region" description="Low complexity" evidence="2">
    <location>
        <begin position="633"/>
        <end position="642"/>
    </location>
</feature>
<comment type="caution">
    <text evidence="3">The sequence shown here is derived from an EMBL/GenBank/DDBJ whole genome shotgun (WGS) entry which is preliminary data.</text>
</comment>
<dbReference type="AlphaFoldDB" id="G7DUW0"/>
<feature type="region of interest" description="Disordered" evidence="2">
    <location>
        <begin position="1"/>
        <end position="42"/>
    </location>
</feature>
<name>G7DUW0_MIXOS</name>
<dbReference type="RefSeq" id="XP_014565981.1">
    <property type="nucleotide sequence ID" value="XM_014710495.1"/>
</dbReference>
<feature type="compositionally biased region" description="Polar residues" evidence="2">
    <location>
        <begin position="288"/>
        <end position="302"/>
    </location>
</feature>
<feature type="compositionally biased region" description="Polar residues" evidence="2">
    <location>
        <begin position="16"/>
        <end position="35"/>
    </location>
</feature>